<evidence type="ECO:0000256" key="6">
    <source>
        <dbReference type="ARBA" id="ARBA00038256"/>
    </source>
</evidence>
<gene>
    <name evidence="8" type="ORF">TBIB3V08_LOCUS3485</name>
</gene>
<reference evidence="8" key="1">
    <citation type="submission" date="2020-11" db="EMBL/GenBank/DDBJ databases">
        <authorList>
            <person name="Tran Van P."/>
        </authorList>
    </citation>
    <scope>NUCLEOTIDE SEQUENCE</scope>
</reference>
<evidence type="ECO:0000256" key="5">
    <source>
        <dbReference type="ARBA" id="ARBA00023242"/>
    </source>
</evidence>
<keyword evidence="3" id="KW-0805">Transcription regulation</keyword>
<dbReference type="Pfam" id="PF08598">
    <property type="entry name" value="Sds3"/>
    <property type="match status" value="1"/>
</dbReference>
<dbReference type="SMART" id="SM01401">
    <property type="entry name" value="Sds3"/>
    <property type="match status" value="1"/>
</dbReference>
<dbReference type="EMBL" id="OD565160">
    <property type="protein sequence ID" value="CAD7441009.1"/>
    <property type="molecule type" value="Genomic_DNA"/>
</dbReference>
<comment type="subcellular location">
    <subcellularLocation>
        <location evidence="1">Nucleus</location>
    </subcellularLocation>
</comment>
<evidence type="ECO:0000256" key="7">
    <source>
        <dbReference type="SAM" id="MobiDB-lite"/>
    </source>
</evidence>
<evidence type="ECO:0000256" key="3">
    <source>
        <dbReference type="ARBA" id="ARBA00023015"/>
    </source>
</evidence>
<dbReference type="GO" id="GO:0005654">
    <property type="term" value="C:nucleoplasm"/>
    <property type="evidence" value="ECO:0007669"/>
    <property type="project" value="UniProtKB-ARBA"/>
</dbReference>
<sequence length="340" mass="39058">MPKKPLQNKEKGRRLIGRLRTKWMDQAQKDVEAKGEDRRQSDLGNMPGIKDDREDSDGEEMDHDSGESDKSSTSCDSSEPPSDSDDSSEMDEEECERRRSECMENLIDLERQFTLLREQLYRERITQVDTKLSEVRSGRAQEYLQPLEQLQENMRIRTEVAGILREFRLTNIRNKFEAEEQASRQNYEVGWRPGIPHYSQVVINTSLVRGEGRSEKSLLWDSIQGELQEKVRRLEEDRNSVDLSADLWLVERSYGKPIRRGKVSEPGRRKPVTVSGPYIVYMLSDSDILEDWTAIKKALSVSKRKSDRECFLSPHMMPSMCAWGSGIPGACVASVGDIVH</sequence>
<dbReference type="GO" id="GO:0010468">
    <property type="term" value="P:regulation of gene expression"/>
    <property type="evidence" value="ECO:0007669"/>
    <property type="project" value="UniProtKB-ARBA"/>
</dbReference>
<dbReference type="AlphaFoldDB" id="A0A7R9EU07"/>
<evidence type="ECO:0000256" key="2">
    <source>
        <dbReference type="ARBA" id="ARBA00022491"/>
    </source>
</evidence>
<evidence type="ECO:0000256" key="4">
    <source>
        <dbReference type="ARBA" id="ARBA00023163"/>
    </source>
</evidence>
<accession>A0A7R9EU07</accession>
<keyword evidence="2" id="KW-0678">Repressor</keyword>
<dbReference type="PANTHER" id="PTHR21964">
    <property type="entry name" value="BREAST CANCER METASTASIS-SUPPRESSOR 1"/>
    <property type="match status" value="1"/>
</dbReference>
<protein>
    <recommendedName>
        <fullName evidence="9">Breast cancer metastasis-suppressor 1-like protein</fullName>
    </recommendedName>
</protein>
<organism evidence="8">
    <name type="scientific">Timema bartmani</name>
    <dbReference type="NCBI Taxonomy" id="61472"/>
    <lineage>
        <taxon>Eukaryota</taxon>
        <taxon>Metazoa</taxon>
        <taxon>Ecdysozoa</taxon>
        <taxon>Arthropoda</taxon>
        <taxon>Hexapoda</taxon>
        <taxon>Insecta</taxon>
        <taxon>Pterygota</taxon>
        <taxon>Neoptera</taxon>
        <taxon>Polyneoptera</taxon>
        <taxon>Phasmatodea</taxon>
        <taxon>Timematodea</taxon>
        <taxon>Timematoidea</taxon>
        <taxon>Timematidae</taxon>
        <taxon>Timema</taxon>
    </lineage>
</organism>
<dbReference type="Gene3D" id="1.20.5.1500">
    <property type="match status" value="1"/>
</dbReference>
<feature type="compositionally biased region" description="Acidic residues" evidence="7">
    <location>
        <begin position="82"/>
        <end position="94"/>
    </location>
</feature>
<dbReference type="InterPro" id="IPR013907">
    <property type="entry name" value="Sds3"/>
</dbReference>
<name>A0A7R9EU07_9NEOP</name>
<proteinExistence type="inferred from homology"/>
<dbReference type="FunFam" id="1.20.5.1500:FF:000002">
    <property type="entry name" value="breast cancer metastasis-suppressor 1-like protein-A"/>
    <property type="match status" value="1"/>
</dbReference>
<feature type="region of interest" description="Disordered" evidence="7">
    <location>
        <begin position="1"/>
        <end position="97"/>
    </location>
</feature>
<keyword evidence="4" id="KW-0804">Transcription</keyword>
<feature type="compositionally biased region" description="Low complexity" evidence="7">
    <location>
        <begin position="71"/>
        <end position="81"/>
    </location>
</feature>
<evidence type="ECO:0000313" key="8">
    <source>
        <dbReference type="EMBL" id="CAD7441009.1"/>
    </source>
</evidence>
<comment type="similarity">
    <text evidence="6">Belongs to the BRMS1 family.</text>
</comment>
<evidence type="ECO:0000256" key="1">
    <source>
        <dbReference type="ARBA" id="ARBA00004123"/>
    </source>
</evidence>
<keyword evidence="5" id="KW-0539">Nucleus</keyword>
<feature type="compositionally biased region" description="Basic and acidic residues" evidence="7">
    <location>
        <begin position="27"/>
        <end position="41"/>
    </location>
</feature>
<evidence type="ECO:0008006" key="9">
    <source>
        <dbReference type="Google" id="ProtNLM"/>
    </source>
</evidence>
<feature type="compositionally biased region" description="Basic residues" evidence="7">
    <location>
        <begin position="11"/>
        <end position="21"/>
    </location>
</feature>